<dbReference type="InterPro" id="IPR000157">
    <property type="entry name" value="TIR_dom"/>
</dbReference>
<organism evidence="1">
    <name type="scientific">Vibrio coralliilyticus</name>
    <dbReference type="NCBI Taxonomy" id="190893"/>
    <lineage>
        <taxon>Bacteria</taxon>
        <taxon>Pseudomonadati</taxon>
        <taxon>Pseudomonadota</taxon>
        <taxon>Gammaproteobacteria</taxon>
        <taxon>Vibrionales</taxon>
        <taxon>Vibrionaceae</taxon>
        <taxon>Vibrio</taxon>
    </lineage>
</organism>
<comment type="caution">
    <text evidence="1">The sequence shown here is derived from an EMBL/GenBank/DDBJ whole genome shotgun (WGS) entry which is preliminary data.</text>
</comment>
<name>A0A837G980_9VIBR</name>
<dbReference type="RefSeq" id="WP_045985562.1">
    <property type="nucleotide sequence ID" value="NZ_CP063053.1"/>
</dbReference>
<dbReference type="EMBL" id="JXXR01000008">
    <property type="protein sequence ID" value="KJY74961.1"/>
    <property type="molecule type" value="Genomic_DNA"/>
</dbReference>
<dbReference type="Gene3D" id="3.40.50.10140">
    <property type="entry name" value="Toll/interleukin-1 receptor homology (TIR) domain"/>
    <property type="match status" value="1"/>
</dbReference>
<dbReference type="InterPro" id="IPR035897">
    <property type="entry name" value="Toll_tir_struct_dom_sf"/>
</dbReference>
<protein>
    <submittedName>
        <fullName evidence="1">Uncharacterized protein</fullName>
    </submittedName>
</protein>
<dbReference type="SUPFAM" id="SSF52200">
    <property type="entry name" value="Toll/Interleukin receptor TIR domain"/>
    <property type="match status" value="1"/>
</dbReference>
<sequence length="289" mass="32584">MKAFLSYSSADQEQVALLQQALMRYGHDVWFAPKDIRVGDCFASAISQALKQAEVFLLYATRHSVGNRHRQGSHEVKTELKIARERGLPVIPINADGAIREGGGEGFDYLLKNYQYSLDVEAALSIHDYQHAASLINAQLLSKQAQVDTDCFDEQILHAERLLKTKQTLLASQYLAKLQLPEAYHESVMMLKVIARLQGKALKKRPKQEIDHCITLLASLTQAELQAPKLYLQALLSEHYYRKAGMADPTLGMAQLRTRASRVGRLKAKYIKMTEGLVTEQALFVSQWR</sequence>
<accession>A0A837G980</accession>
<dbReference type="AlphaFoldDB" id="A0A837G980"/>
<dbReference type="GO" id="GO:0007165">
    <property type="term" value="P:signal transduction"/>
    <property type="evidence" value="ECO:0007669"/>
    <property type="project" value="InterPro"/>
</dbReference>
<dbReference type="Pfam" id="PF13676">
    <property type="entry name" value="TIR_2"/>
    <property type="match status" value="1"/>
</dbReference>
<gene>
    <name evidence="1" type="ORF">TW71_08510</name>
</gene>
<reference evidence="1" key="1">
    <citation type="journal article" date="2015" name="BMC Genomics">
        <title>Genome mining reveals unlocked bioactive potential of marine Gram-negative bacteria.</title>
        <authorList>
            <person name="Machado H."/>
            <person name="Sonnenschein E.C."/>
            <person name="Melchiorsen J."/>
            <person name="Gram L."/>
        </authorList>
    </citation>
    <scope>NUCLEOTIDE SEQUENCE</scope>
    <source>
        <strain evidence="1">S2052</strain>
    </source>
</reference>
<evidence type="ECO:0000313" key="1">
    <source>
        <dbReference type="EMBL" id="KJY74961.1"/>
    </source>
</evidence>
<proteinExistence type="predicted"/>